<sequence length="212" mass="21505">MIDSKHLLAATASFVRTASGQVVTSVAAALCVAAITNAVVGKPQPVQPPAIVLVAPSTPSAEPVDRAGRVAAAPQAASFTITGAFPMQAELAHGFPMDGDPGFQTSLSRPFAALAGGAWAEPRLSYTVMAADEPAPTPRRKLQAAKPARPAPVVVAAVAEPPAAQGAVVEQADHDGPRIFGFRTPKLLPSMGDVVGGVTAAASSLTRLARFD</sequence>
<accession>A0A917IDS5</accession>
<evidence type="ECO:0000313" key="2">
    <source>
        <dbReference type="Proteomes" id="UP000603912"/>
    </source>
</evidence>
<dbReference type="AlphaFoldDB" id="A0A917IDS5"/>
<comment type="caution">
    <text evidence="1">The sequence shown here is derived from an EMBL/GenBank/DDBJ whole genome shotgun (WGS) entry which is preliminary data.</text>
</comment>
<dbReference type="EMBL" id="BMES01000003">
    <property type="protein sequence ID" value="GGH33912.1"/>
    <property type="molecule type" value="Genomic_DNA"/>
</dbReference>
<evidence type="ECO:0000313" key="1">
    <source>
        <dbReference type="EMBL" id="GGH33912.1"/>
    </source>
</evidence>
<name>A0A917IDS5_9HYPH</name>
<protein>
    <submittedName>
        <fullName evidence="1">Uncharacterized protein</fullName>
    </submittedName>
</protein>
<reference evidence="1" key="2">
    <citation type="submission" date="2020-09" db="EMBL/GenBank/DDBJ databases">
        <authorList>
            <person name="Sun Q."/>
            <person name="Zhou Y."/>
        </authorList>
    </citation>
    <scope>NUCLEOTIDE SEQUENCE</scope>
    <source>
        <strain evidence="1">CGMCC 1.12214</strain>
    </source>
</reference>
<gene>
    <name evidence="1" type="ORF">GCM10007036_46940</name>
</gene>
<organism evidence="1 2">
    <name type="scientific">Alsobacter metallidurans</name>
    <dbReference type="NCBI Taxonomy" id="340221"/>
    <lineage>
        <taxon>Bacteria</taxon>
        <taxon>Pseudomonadati</taxon>
        <taxon>Pseudomonadota</taxon>
        <taxon>Alphaproteobacteria</taxon>
        <taxon>Hyphomicrobiales</taxon>
        <taxon>Alsobacteraceae</taxon>
        <taxon>Alsobacter</taxon>
    </lineage>
</organism>
<dbReference type="RefSeq" id="WP_188520225.1">
    <property type="nucleotide sequence ID" value="NZ_BMES01000003.1"/>
</dbReference>
<proteinExistence type="predicted"/>
<reference evidence="1" key="1">
    <citation type="journal article" date="2014" name="Int. J. Syst. Evol. Microbiol.">
        <title>Complete genome sequence of Corynebacterium casei LMG S-19264T (=DSM 44701T), isolated from a smear-ripened cheese.</title>
        <authorList>
            <consortium name="US DOE Joint Genome Institute (JGI-PGF)"/>
            <person name="Walter F."/>
            <person name="Albersmeier A."/>
            <person name="Kalinowski J."/>
            <person name="Ruckert C."/>
        </authorList>
    </citation>
    <scope>NUCLEOTIDE SEQUENCE</scope>
    <source>
        <strain evidence="1">CGMCC 1.12214</strain>
    </source>
</reference>
<keyword evidence="2" id="KW-1185">Reference proteome</keyword>
<dbReference type="Proteomes" id="UP000603912">
    <property type="component" value="Unassembled WGS sequence"/>
</dbReference>